<dbReference type="EMBL" id="LVZM01006897">
    <property type="protein sequence ID" value="OUC46396.1"/>
    <property type="molecule type" value="Genomic_DNA"/>
</dbReference>
<dbReference type="GO" id="GO:0030686">
    <property type="term" value="C:90S preribosome"/>
    <property type="evidence" value="ECO:0007669"/>
    <property type="project" value="TreeGrafter"/>
</dbReference>
<dbReference type="Gene3D" id="3.40.50.300">
    <property type="entry name" value="P-loop containing nucleotide triphosphate hydrolases"/>
    <property type="match status" value="1"/>
</dbReference>
<dbReference type="PANTHER" id="PTHR10925">
    <property type="entry name" value="N-ACETYLTRANSFERASE 10"/>
    <property type="match status" value="1"/>
</dbReference>
<protein>
    <submittedName>
        <fullName evidence="2">Putative ATPase DUF699</fullName>
    </submittedName>
</protein>
<dbReference type="AlphaFoldDB" id="A0A1Y3ER80"/>
<dbReference type="InterPro" id="IPR000182">
    <property type="entry name" value="GNAT_dom"/>
</dbReference>
<dbReference type="Pfam" id="PF13718">
    <property type="entry name" value="GNAT_acetyltr_2"/>
    <property type="match status" value="1"/>
</dbReference>
<sequence>VLVYTSTDAIKLGQAELVIIDEAAAIPLLHVKQLLGPYLVFISSTVNGYNCWKWASKSVISLSLKLLQELREQSRTLSELTLSESIRYKPGDDVELWLNQLLCLDVTTIPKNSPNDLQMMSDAPAHHLFVLLGPFVQNSNNIPEILCVVQVCLEGDLSKASVHSSLTS</sequence>
<dbReference type="InterPro" id="IPR032672">
    <property type="entry name" value="TmcA/NAT10/Kre33"/>
</dbReference>
<feature type="domain" description="N-acetyltransferase" evidence="1">
    <location>
        <begin position="101"/>
        <end position="167"/>
    </location>
</feature>
<dbReference type="GO" id="GO:1904812">
    <property type="term" value="P:rRNA acetylation involved in maturation of SSU-rRNA"/>
    <property type="evidence" value="ECO:0007669"/>
    <property type="project" value="TreeGrafter"/>
</dbReference>
<proteinExistence type="predicted"/>
<name>A0A1Y3ER80_9BILA</name>
<dbReference type="InterPro" id="IPR027417">
    <property type="entry name" value="P-loop_NTPase"/>
</dbReference>
<dbReference type="GO" id="GO:0005730">
    <property type="term" value="C:nucleolus"/>
    <property type="evidence" value="ECO:0007669"/>
    <property type="project" value="UniProtKB-SubCell"/>
</dbReference>
<dbReference type="GO" id="GO:1990883">
    <property type="term" value="F:18S rRNA cytidine N-acetyltransferase activity"/>
    <property type="evidence" value="ECO:0007669"/>
    <property type="project" value="TreeGrafter"/>
</dbReference>
<evidence type="ECO:0000259" key="1">
    <source>
        <dbReference type="Pfam" id="PF13718"/>
    </source>
</evidence>
<dbReference type="GO" id="GO:0005524">
    <property type="term" value="F:ATP binding"/>
    <property type="evidence" value="ECO:0007669"/>
    <property type="project" value="UniProtKB-KW"/>
</dbReference>
<feature type="non-terminal residue" evidence="2">
    <location>
        <position position="1"/>
    </location>
</feature>
<dbReference type="GO" id="GO:0000049">
    <property type="term" value="F:tRNA binding"/>
    <property type="evidence" value="ECO:0007669"/>
    <property type="project" value="TreeGrafter"/>
</dbReference>
<evidence type="ECO:0000313" key="2">
    <source>
        <dbReference type="EMBL" id="OUC46396.1"/>
    </source>
</evidence>
<gene>
    <name evidence="2" type="ORF">D917_07743</name>
</gene>
<feature type="non-terminal residue" evidence="2">
    <location>
        <position position="168"/>
    </location>
</feature>
<reference evidence="2 3" key="1">
    <citation type="submission" date="2015-04" db="EMBL/GenBank/DDBJ databases">
        <title>Draft genome of the roundworm Trichinella nativa.</title>
        <authorList>
            <person name="Mitreva M."/>
        </authorList>
    </citation>
    <scope>NUCLEOTIDE SEQUENCE [LARGE SCALE GENOMIC DNA]</scope>
    <source>
        <strain evidence="2 3">ISS45</strain>
    </source>
</reference>
<dbReference type="Proteomes" id="UP000243006">
    <property type="component" value="Unassembled WGS sequence"/>
</dbReference>
<dbReference type="PANTHER" id="PTHR10925:SF5">
    <property type="entry name" value="RNA CYTIDINE ACETYLTRANSFERASE"/>
    <property type="match status" value="1"/>
</dbReference>
<accession>A0A1Y3ER80</accession>
<dbReference type="GO" id="GO:0008033">
    <property type="term" value="P:tRNA processing"/>
    <property type="evidence" value="ECO:0007669"/>
    <property type="project" value="UniProtKB-KW"/>
</dbReference>
<organism evidence="2 3">
    <name type="scientific">Trichinella nativa</name>
    <dbReference type="NCBI Taxonomy" id="6335"/>
    <lineage>
        <taxon>Eukaryota</taxon>
        <taxon>Metazoa</taxon>
        <taxon>Ecdysozoa</taxon>
        <taxon>Nematoda</taxon>
        <taxon>Enoplea</taxon>
        <taxon>Dorylaimia</taxon>
        <taxon>Trichinellida</taxon>
        <taxon>Trichinellidae</taxon>
        <taxon>Trichinella</taxon>
    </lineage>
</organism>
<comment type="caution">
    <text evidence="2">The sequence shown here is derived from an EMBL/GenBank/DDBJ whole genome shotgun (WGS) entry which is preliminary data.</text>
</comment>
<evidence type="ECO:0000313" key="3">
    <source>
        <dbReference type="Proteomes" id="UP000243006"/>
    </source>
</evidence>